<reference evidence="3 4" key="1">
    <citation type="submission" date="2016-04" db="EMBL/GenBank/DDBJ databases">
        <title>Comparative Genomics and Epigenetics of Sporosarcina ureae.</title>
        <authorList>
            <person name="Oliver A.S."/>
            <person name="Cooper K.K."/>
        </authorList>
    </citation>
    <scope>NUCLEOTIDE SEQUENCE [LARGE SCALE GENOMIC DNA]</scope>
    <source>
        <strain evidence="3 4">S204</strain>
    </source>
</reference>
<feature type="domain" description="Guanylate cyclase" evidence="2">
    <location>
        <begin position="425"/>
        <end position="542"/>
    </location>
</feature>
<name>A0ABN4YLL8_SPOUR</name>
<dbReference type="CDD" id="cd07302">
    <property type="entry name" value="CHD"/>
    <property type="match status" value="1"/>
</dbReference>
<evidence type="ECO:0000256" key="1">
    <source>
        <dbReference type="ARBA" id="ARBA00005381"/>
    </source>
</evidence>
<dbReference type="InterPro" id="IPR050697">
    <property type="entry name" value="Adenylyl/Guanylyl_Cyclase_3/4"/>
</dbReference>
<dbReference type="SUPFAM" id="SSF55073">
    <property type="entry name" value="Nucleotide cyclase"/>
    <property type="match status" value="1"/>
</dbReference>
<evidence type="ECO:0000313" key="4">
    <source>
        <dbReference type="Proteomes" id="UP000192486"/>
    </source>
</evidence>
<sequence length="603" mass="69366">MKKVITFREEQLVNLPLNVAWELLANTNELNKFAGIFPFNFAQFSEEDKTIIRWADAKVLKMISLKWKEHVCEWVRYSHYSLERQYVEGPFQSVFWTIRMVYISETETKIYLEGDFICKNLLGRIALQATVYPQLRKMITYALEYEKTPGTTKPLAKTKIELENTSLAHAISLLKESYPNTDMIDALESTIRTGSDDEVSEMQPYRWARIHQFDRFASVELFLFANAVGLLDYDWNMMCPNCRVPKGKAAALKQLIDKVHCELCGIDFELDFDRYVEMKFHVNAAIRKVDQTIYCINGPVETPHVLAQFRVSPQENKVIDWPKFNEVLRCRVLKYNHEIDMTNEVVEKAEITYSAEGFLQREIPDAKRFTIINETTKEIVVVFEKKDWDDDALTAREVTSLQLFRDLLKTEVLAPGLQIGVGHMSILFTDLKDSTRLYEEIGDAKAYSDVQKHFEYLVRCVREHRGTIIKTIGDSVMGAFTSEFDAFEAALAIQRGIGQLNKKISKPVLIKIGFHTGSVIAVNANDLLDYFGSTVNKAARIQQQSMGGDLIIHCDVYDRLISKRPEIARLKGESFIAQLNGFEEEVQLQRFIIDEKTFHAFGA</sequence>
<dbReference type="SUPFAM" id="SSF55961">
    <property type="entry name" value="Bet v1-like"/>
    <property type="match status" value="1"/>
</dbReference>
<proteinExistence type="inferred from homology"/>
<keyword evidence="4" id="KW-1185">Reference proteome</keyword>
<dbReference type="PANTHER" id="PTHR43081">
    <property type="entry name" value="ADENYLATE CYCLASE, TERMINAL-DIFFERENTIATION SPECIFIC-RELATED"/>
    <property type="match status" value="1"/>
</dbReference>
<dbReference type="PANTHER" id="PTHR43081:SF19">
    <property type="entry name" value="PH-SENSITIVE ADENYLATE CYCLASE RV1264"/>
    <property type="match status" value="1"/>
</dbReference>
<dbReference type="Pfam" id="PF19363">
    <property type="entry name" value="DUF5939"/>
    <property type="match status" value="1"/>
</dbReference>
<organism evidence="3 4">
    <name type="scientific">Sporosarcina ureae</name>
    <dbReference type="NCBI Taxonomy" id="1571"/>
    <lineage>
        <taxon>Bacteria</taxon>
        <taxon>Bacillati</taxon>
        <taxon>Bacillota</taxon>
        <taxon>Bacilli</taxon>
        <taxon>Bacillales</taxon>
        <taxon>Caryophanaceae</taxon>
        <taxon>Sporosarcina</taxon>
    </lineage>
</organism>
<dbReference type="Gene3D" id="3.30.70.1230">
    <property type="entry name" value="Nucleotide cyclase"/>
    <property type="match status" value="1"/>
</dbReference>
<protein>
    <recommendedName>
        <fullName evidence="2">Guanylate cyclase domain-containing protein</fullName>
    </recommendedName>
</protein>
<comment type="similarity">
    <text evidence="1">Belongs to the adenylyl cyclase class-3 family.</text>
</comment>
<dbReference type="PROSITE" id="PS50125">
    <property type="entry name" value="GUANYLATE_CYCLASE_2"/>
    <property type="match status" value="1"/>
</dbReference>
<dbReference type="EMBL" id="CP015108">
    <property type="protein sequence ID" value="ARF13802.1"/>
    <property type="molecule type" value="Genomic_DNA"/>
</dbReference>
<dbReference type="InterPro" id="IPR001054">
    <property type="entry name" value="A/G_cyclase"/>
</dbReference>
<dbReference type="Proteomes" id="UP000192486">
    <property type="component" value="Chromosome"/>
</dbReference>
<evidence type="ECO:0000259" key="2">
    <source>
        <dbReference type="PROSITE" id="PS50125"/>
    </source>
</evidence>
<dbReference type="RefSeq" id="WP_029054931.1">
    <property type="nucleotide sequence ID" value="NZ_CP015108.1"/>
</dbReference>
<dbReference type="Pfam" id="PF00211">
    <property type="entry name" value="Guanylate_cyc"/>
    <property type="match status" value="1"/>
</dbReference>
<accession>A0ABN4YLL8</accession>
<evidence type="ECO:0000313" key="3">
    <source>
        <dbReference type="EMBL" id="ARF13802.1"/>
    </source>
</evidence>
<dbReference type="InterPro" id="IPR045983">
    <property type="entry name" value="GUC-dom-containing_N"/>
</dbReference>
<gene>
    <name evidence="3" type="ORF">SporoS204_06380</name>
</gene>
<dbReference type="InterPro" id="IPR029787">
    <property type="entry name" value="Nucleotide_cyclase"/>
</dbReference>
<dbReference type="SMART" id="SM00044">
    <property type="entry name" value="CYCc"/>
    <property type="match status" value="1"/>
</dbReference>